<dbReference type="GO" id="GO:0005634">
    <property type="term" value="C:nucleus"/>
    <property type="evidence" value="ECO:0007669"/>
    <property type="project" value="TreeGrafter"/>
</dbReference>
<dbReference type="Proteomes" id="UP000054097">
    <property type="component" value="Unassembled WGS sequence"/>
</dbReference>
<dbReference type="InterPro" id="IPR007307">
    <property type="entry name" value="Ltv1"/>
</dbReference>
<dbReference type="GO" id="GO:0042274">
    <property type="term" value="P:ribosomal small subunit biogenesis"/>
    <property type="evidence" value="ECO:0007669"/>
    <property type="project" value="InterPro"/>
</dbReference>
<accession>A0A0C2X425</accession>
<feature type="compositionally biased region" description="Acidic residues" evidence="2">
    <location>
        <begin position="451"/>
        <end position="466"/>
    </location>
</feature>
<proteinExistence type="inferred from homology"/>
<feature type="region of interest" description="Disordered" evidence="2">
    <location>
        <begin position="430"/>
        <end position="532"/>
    </location>
</feature>
<reference evidence="4" key="2">
    <citation type="submission" date="2015-01" db="EMBL/GenBank/DDBJ databases">
        <title>Evolutionary Origins and Diversification of the Mycorrhizal Mutualists.</title>
        <authorList>
            <consortium name="DOE Joint Genome Institute"/>
            <consortium name="Mycorrhizal Genomics Consortium"/>
            <person name="Kohler A."/>
            <person name="Kuo A."/>
            <person name="Nagy L.G."/>
            <person name="Floudas D."/>
            <person name="Copeland A."/>
            <person name="Barry K.W."/>
            <person name="Cichocki N."/>
            <person name="Veneault-Fourrey C."/>
            <person name="LaButti K."/>
            <person name="Lindquist E.A."/>
            <person name="Lipzen A."/>
            <person name="Lundell T."/>
            <person name="Morin E."/>
            <person name="Murat C."/>
            <person name="Riley R."/>
            <person name="Ohm R."/>
            <person name="Sun H."/>
            <person name="Tunlid A."/>
            <person name="Henrissat B."/>
            <person name="Grigoriev I.V."/>
            <person name="Hibbett D.S."/>
            <person name="Martin F."/>
        </authorList>
    </citation>
    <scope>NUCLEOTIDE SEQUENCE [LARGE SCALE GENOMIC DNA]</scope>
    <source>
        <strain evidence="4">MAFF 305830</strain>
    </source>
</reference>
<keyword evidence="4" id="KW-1185">Reference proteome</keyword>
<feature type="region of interest" description="Disordered" evidence="2">
    <location>
        <begin position="1"/>
        <end position="34"/>
    </location>
</feature>
<evidence type="ECO:0000256" key="1">
    <source>
        <dbReference type="ARBA" id="ARBA00009078"/>
    </source>
</evidence>
<feature type="compositionally biased region" description="Low complexity" evidence="2">
    <location>
        <begin position="268"/>
        <end position="279"/>
    </location>
</feature>
<evidence type="ECO:0000313" key="4">
    <source>
        <dbReference type="Proteomes" id="UP000054097"/>
    </source>
</evidence>
<dbReference type="PANTHER" id="PTHR21531">
    <property type="entry name" value="LOW-TEMPERATURE VIABILITY PROTEIN LTV1-RELATED"/>
    <property type="match status" value="1"/>
</dbReference>
<feature type="compositionally biased region" description="Basic and acidic residues" evidence="2">
    <location>
        <begin position="285"/>
        <end position="295"/>
    </location>
</feature>
<protein>
    <recommendedName>
        <fullName evidence="5">Low temperature viability protein</fullName>
    </recommendedName>
</protein>
<dbReference type="GO" id="GO:0030688">
    <property type="term" value="C:preribosome, small subunit precursor"/>
    <property type="evidence" value="ECO:0007669"/>
    <property type="project" value="TreeGrafter"/>
</dbReference>
<dbReference type="GO" id="GO:0005829">
    <property type="term" value="C:cytosol"/>
    <property type="evidence" value="ECO:0007669"/>
    <property type="project" value="TreeGrafter"/>
</dbReference>
<feature type="compositionally biased region" description="Basic and acidic residues" evidence="2">
    <location>
        <begin position="477"/>
        <end position="500"/>
    </location>
</feature>
<comment type="similarity">
    <text evidence="1">Belongs to the LTV1 family.</text>
</comment>
<feature type="compositionally biased region" description="Basic and acidic residues" evidence="2">
    <location>
        <begin position="512"/>
        <end position="532"/>
    </location>
</feature>
<gene>
    <name evidence="3" type="ORF">M408DRAFT_313205</name>
</gene>
<evidence type="ECO:0000256" key="2">
    <source>
        <dbReference type="SAM" id="MobiDB-lite"/>
    </source>
</evidence>
<sequence>MPPKSKSIFRQPGAKNFQLVHRSQRDPLIHDPDASEHVLKEYERKNAKGKVSSLGDEAAATDSSRAPGEAALYGIYFDDREYDYTQHLRQVGVEESGVDAILIEAPSRHPHKSNKARDFDLIPKEALPSQQEIPRTYDSGQAIESSIAGFQPDMDPHLRQTLEALDDDAFVDPAVDDDLFADLLADGELEEGEELNFEFHEDGIQEEAKENDETDDWQSRFAKFKLEQKKRVNAGSEMDGVSEGGDTLGRLPSLSVAGAKKRRRKGTSDASGYSMSSSSMFRNEGLTRLDEQFERFEEEYASDNDDDMEDDADSHSTTSAPELIATRDDFDAVMDEFLAQEQVGKKLQQKIGDTPMDRLNTVRRALVESTSEKEERERREALLDRLDEGETPIPMPVDVDEKKERWDCETILTTYSNLENHPRLLRLTQPRRTQKIQLDPRTGLPSVAEIEPVDLQEISESEDSDGDLGGTSTITRPKNETSEEKRARKQAVKKERQERRKEKKGTKNLFSTERKQQNKTLATKEKAGVRKL</sequence>
<evidence type="ECO:0008006" key="5">
    <source>
        <dbReference type="Google" id="ProtNLM"/>
    </source>
</evidence>
<reference evidence="3 4" key="1">
    <citation type="submission" date="2014-04" db="EMBL/GenBank/DDBJ databases">
        <authorList>
            <consortium name="DOE Joint Genome Institute"/>
            <person name="Kuo A."/>
            <person name="Zuccaro A."/>
            <person name="Kohler A."/>
            <person name="Nagy L.G."/>
            <person name="Floudas D."/>
            <person name="Copeland A."/>
            <person name="Barry K.W."/>
            <person name="Cichocki N."/>
            <person name="Veneault-Fourrey C."/>
            <person name="LaButti K."/>
            <person name="Lindquist E.A."/>
            <person name="Lipzen A."/>
            <person name="Lundell T."/>
            <person name="Morin E."/>
            <person name="Murat C."/>
            <person name="Sun H."/>
            <person name="Tunlid A."/>
            <person name="Henrissat B."/>
            <person name="Grigoriev I.V."/>
            <person name="Hibbett D.S."/>
            <person name="Martin F."/>
            <person name="Nordberg H.P."/>
            <person name="Cantor M.N."/>
            <person name="Hua S.X."/>
        </authorList>
    </citation>
    <scope>NUCLEOTIDE SEQUENCE [LARGE SCALE GENOMIC DNA]</scope>
    <source>
        <strain evidence="3 4">MAFF 305830</strain>
    </source>
</reference>
<dbReference type="STRING" id="933852.A0A0C2X425"/>
<name>A0A0C2X425_SERVB</name>
<feature type="compositionally biased region" description="Basic and acidic residues" evidence="2">
    <location>
        <begin position="23"/>
        <end position="34"/>
    </location>
</feature>
<feature type="compositionally biased region" description="Acidic residues" evidence="2">
    <location>
        <begin position="296"/>
        <end position="312"/>
    </location>
</feature>
<organism evidence="3 4">
    <name type="scientific">Serendipita vermifera MAFF 305830</name>
    <dbReference type="NCBI Taxonomy" id="933852"/>
    <lineage>
        <taxon>Eukaryota</taxon>
        <taxon>Fungi</taxon>
        <taxon>Dikarya</taxon>
        <taxon>Basidiomycota</taxon>
        <taxon>Agaricomycotina</taxon>
        <taxon>Agaricomycetes</taxon>
        <taxon>Sebacinales</taxon>
        <taxon>Serendipitaceae</taxon>
        <taxon>Serendipita</taxon>
    </lineage>
</organism>
<feature type="non-terminal residue" evidence="3">
    <location>
        <position position="1"/>
    </location>
</feature>
<dbReference type="GO" id="GO:0000056">
    <property type="term" value="P:ribosomal small subunit export from nucleus"/>
    <property type="evidence" value="ECO:0007669"/>
    <property type="project" value="TreeGrafter"/>
</dbReference>
<dbReference type="EMBL" id="KN824279">
    <property type="protein sequence ID" value="KIM32938.1"/>
    <property type="molecule type" value="Genomic_DNA"/>
</dbReference>
<dbReference type="OrthoDB" id="5852896at2759"/>
<dbReference type="HOGENOM" id="CLU_028555_0_0_1"/>
<dbReference type="AlphaFoldDB" id="A0A0C2X425"/>
<dbReference type="PANTHER" id="PTHR21531:SF0">
    <property type="entry name" value="PROTEIN LTV1 HOMOLOG"/>
    <property type="match status" value="1"/>
</dbReference>
<evidence type="ECO:0000313" key="3">
    <source>
        <dbReference type="EMBL" id="KIM32938.1"/>
    </source>
</evidence>
<feature type="region of interest" description="Disordered" evidence="2">
    <location>
        <begin position="232"/>
        <end position="324"/>
    </location>
</feature>
<dbReference type="Pfam" id="PF04180">
    <property type="entry name" value="LTV"/>
    <property type="match status" value="1"/>
</dbReference>